<proteinExistence type="predicted"/>
<accession>A0A1I8BKH4</accession>
<comment type="pathway">
    <text evidence="2">Protein modification; protein ubiquitination.</text>
</comment>
<feature type="region of interest" description="Disordered" evidence="5">
    <location>
        <begin position="44"/>
        <end position="132"/>
    </location>
</feature>
<sequence>MPFIGKDWRAPGDLWVRVNHVNNIAGWELIKLRPIQLDLLPKRENSSNSLNSENSSSDSPPFRTSSEEEEIGEEINNLKQKNEEDEDVDFSLNESDILEGDEEDNEDNPEEEDVTDSDDQQNDSEEQNNVTDRKSFWSQPYCFVKLKNRSKEFIGCTSMSEAFHRLDMARAVVDIRRFNYICKVVQILVNEKLHNLSASSRKILFAIIQAMVLHSVENDMHITTTKDILKKFNSGLDSPHVCGSPQLVSKQQGTCTNLLDLIAKSSAPHTLSEANPENITFLDLPREVLSLILSKLPDHVSLLEAAKANETLQALVESEKRQWRTLCQFHFSQLQINKHQCSEQSWRDLFFELKKYYGLRETYADLVVVCCHCKALFWKDHGHPCVSKDAPSVRVTPQQRMRFPPFDNEELPLD</sequence>
<keyword evidence="3" id="KW-0833">Ubl conjugation pathway</keyword>
<dbReference type="GO" id="GO:0005737">
    <property type="term" value="C:cytoplasm"/>
    <property type="evidence" value="ECO:0007669"/>
    <property type="project" value="TreeGrafter"/>
</dbReference>
<feature type="domain" description="F-box" evidence="6">
    <location>
        <begin position="278"/>
        <end position="326"/>
    </location>
</feature>
<evidence type="ECO:0000256" key="1">
    <source>
        <dbReference type="ARBA" id="ARBA00004123"/>
    </source>
</evidence>
<comment type="subcellular location">
    <subcellularLocation>
        <location evidence="1">Nucleus</location>
    </subcellularLocation>
</comment>
<dbReference type="Gene3D" id="1.20.1280.50">
    <property type="match status" value="1"/>
</dbReference>
<dbReference type="PANTHER" id="PTHR13123:SF7">
    <property type="entry name" value="LD30288P"/>
    <property type="match status" value="1"/>
</dbReference>
<dbReference type="PROSITE" id="PS50181">
    <property type="entry name" value="FBOX"/>
    <property type="match status" value="1"/>
</dbReference>
<organism evidence="7 8">
    <name type="scientific">Meloidogyne hapla</name>
    <name type="common">Root-knot nematode worm</name>
    <dbReference type="NCBI Taxonomy" id="6305"/>
    <lineage>
        <taxon>Eukaryota</taxon>
        <taxon>Metazoa</taxon>
        <taxon>Ecdysozoa</taxon>
        <taxon>Nematoda</taxon>
        <taxon>Chromadorea</taxon>
        <taxon>Rhabditida</taxon>
        <taxon>Tylenchina</taxon>
        <taxon>Tylenchomorpha</taxon>
        <taxon>Tylenchoidea</taxon>
        <taxon>Meloidogynidae</taxon>
        <taxon>Meloidogyninae</taxon>
        <taxon>Meloidogyne</taxon>
    </lineage>
</organism>
<dbReference type="GO" id="GO:0019005">
    <property type="term" value="C:SCF ubiquitin ligase complex"/>
    <property type="evidence" value="ECO:0007669"/>
    <property type="project" value="TreeGrafter"/>
</dbReference>
<feature type="compositionally biased region" description="Low complexity" evidence="5">
    <location>
        <begin position="46"/>
        <end position="64"/>
    </location>
</feature>
<dbReference type="PANTHER" id="PTHR13123">
    <property type="entry name" value="LD30288P"/>
    <property type="match status" value="1"/>
</dbReference>
<dbReference type="AlphaFoldDB" id="A0A1I8BKH4"/>
<feature type="compositionally biased region" description="Acidic residues" evidence="5">
    <location>
        <begin position="96"/>
        <end position="126"/>
    </location>
</feature>
<evidence type="ECO:0000259" key="6">
    <source>
        <dbReference type="PROSITE" id="PS50181"/>
    </source>
</evidence>
<dbReference type="UniPathway" id="UPA00143"/>
<evidence type="ECO:0000313" key="7">
    <source>
        <dbReference type="Proteomes" id="UP000095281"/>
    </source>
</evidence>
<dbReference type="WBParaSite" id="MhA1_Contig2687.frz3.gene1">
    <property type="protein sequence ID" value="MhA1_Contig2687.frz3.gene1"/>
    <property type="gene ID" value="MhA1_Contig2687.frz3.gene1"/>
</dbReference>
<name>A0A1I8BKH4_MELHA</name>
<evidence type="ECO:0000256" key="5">
    <source>
        <dbReference type="SAM" id="MobiDB-lite"/>
    </source>
</evidence>
<evidence type="ECO:0000256" key="2">
    <source>
        <dbReference type="ARBA" id="ARBA00004906"/>
    </source>
</evidence>
<evidence type="ECO:0000256" key="3">
    <source>
        <dbReference type="ARBA" id="ARBA00022786"/>
    </source>
</evidence>
<reference evidence="8" key="1">
    <citation type="submission" date="2016-11" db="UniProtKB">
        <authorList>
            <consortium name="WormBaseParasite"/>
        </authorList>
    </citation>
    <scope>IDENTIFICATION</scope>
</reference>
<dbReference type="OMA" id="AWDTMAK"/>
<dbReference type="InterPro" id="IPR040394">
    <property type="entry name" value="FBX25/32"/>
</dbReference>
<dbReference type="SUPFAM" id="SSF81383">
    <property type="entry name" value="F-box domain"/>
    <property type="match status" value="1"/>
</dbReference>
<dbReference type="GO" id="GO:0016567">
    <property type="term" value="P:protein ubiquitination"/>
    <property type="evidence" value="ECO:0007669"/>
    <property type="project" value="UniProtKB-UniPathway"/>
</dbReference>
<dbReference type="Proteomes" id="UP000095281">
    <property type="component" value="Unplaced"/>
</dbReference>
<keyword evidence="4" id="KW-0539">Nucleus</keyword>
<evidence type="ECO:0000313" key="8">
    <source>
        <dbReference type="WBParaSite" id="MhA1_Contig2687.frz3.gene1"/>
    </source>
</evidence>
<dbReference type="InterPro" id="IPR001810">
    <property type="entry name" value="F-box_dom"/>
</dbReference>
<keyword evidence="7" id="KW-1185">Reference proteome</keyword>
<dbReference type="InterPro" id="IPR036047">
    <property type="entry name" value="F-box-like_dom_sf"/>
</dbReference>
<evidence type="ECO:0000256" key="4">
    <source>
        <dbReference type="ARBA" id="ARBA00023242"/>
    </source>
</evidence>
<protein>
    <submittedName>
        <fullName evidence="8">F-box domain-containing protein</fullName>
    </submittedName>
</protein>
<dbReference type="GO" id="GO:0005634">
    <property type="term" value="C:nucleus"/>
    <property type="evidence" value="ECO:0007669"/>
    <property type="project" value="UniProtKB-SubCell"/>
</dbReference>